<comment type="caution">
    <text evidence="1">The sequence shown here is derived from an EMBL/GenBank/DDBJ whole genome shotgun (WGS) entry which is preliminary data.</text>
</comment>
<keyword evidence="2" id="KW-1185">Reference proteome</keyword>
<organism evidence="1 2">
    <name type="scientific">Elysia crispata</name>
    <name type="common">lettuce slug</name>
    <dbReference type="NCBI Taxonomy" id="231223"/>
    <lineage>
        <taxon>Eukaryota</taxon>
        <taxon>Metazoa</taxon>
        <taxon>Spiralia</taxon>
        <taxon>Lophotrochozoa</taxon>
        <taxon>Mollusca</taxon>
        <taxon>Gastropoda</taxon>
        <taxon>Heterobranchia</taxon>
        <taxon>Euthyneura</taxon>
        <taxon>Panpulmonata</taxon>
        <taxon>Sacoglossa</taxon>
        <taxon>Placobranchoidea</taxon>
        <taxon>Plakobranchidae</taxon>
        <taxon>Elysia</taxon>
    </lineage>
</organism>
<name>A0AAE1DYU9_9GAST</name>
<accession>A0AAE1DYU9</accession>
<evidence type="ECO:0000313" key="2">
    <source>
        <dbReference type="Proteomes" id="UP001283361"/>
    </source>
</evidence>
<sequence>MCPHPPYLERAVKQRQFSCLGFFFSTNAVVNWPPITAAANLKDEQPRCSEDLSSVVTICIVYSVWHSPEMVIEAPHT</sequence>
<reference evidence="1" key="1">
    <citation type="journal article" date="2023" name="G3 (Bethesda)">
        <title>A reference genome for the long-term kleptoplast-retaining sea slug Elysia crispata morphotype clarki.</title>
        <authorList>
            <person name="Eastman K.E."/>
            <person name="Pendleton A.L."/>
            <person name="Shaikh M.A."/>
            <person name="Suttiyut T."/>
            <person name="Ogas R."/>
            <person name="Tomko P."/>
            <person name="Gavelis G."/>
            <person name="Widhalm J.R."/>
            <person name="Wisecaver J.H."/>
        </authorList>
    </citation>
    <scope>NUCLEOTIDE SEQUENCE</scope>
    <source>
        <strain evidence="1">ECLA1</strain>
    </source>
</reference>
<dbReference type="EMBL" id="JAWDGP010001866">
    <property type="protein sequence ID" value="KAK3787350.1"/>
    <property type="molecule type" value="Genomic_DNA"/>
</dbReference>
<dbReference type="AlphaFoldDB" id="A0AAE1DYU9"/>
<protein>
    <submittedName>
        <fullName evidence="1">Uncharacterized protein</fullName>
    </submittedName>
</protein>
<gene>
    <name evidence="1" type="ORF">RRG08_065351</name>
</gene>
<evidence type="ECO:0000313" key="1">
    <source>
        <dbReference type="EMBL" id="KAK3787350.1"/>
    </source>
</evidence>
<proteinExistence type="predicted"/>
<dbReference type="Proteomes" id="UP001283361">
    <property type="component" value="Unassembled WGS sequence"/>
</dbReference>